<feature type="binding site" evidence="5">
    <location>
        <position position="159"/>
    </location>
    <ligand>
        <name>substrate</name>
    </ligand>
</feature>
<comment type="caution">
    <text evidence="8">The sequence shown here is derived from an EMBL/GenBank/DDBJ whole genome shotgun (WGS) entry which is preliminary data.</text>
</comment>
<dbReference type="GO" id="GO:0035516">
    <property type="term" value="F:broad specificity oxidative DNA demethylase activity"/>
    <property type="evidence" value="ECO:0007669"/>
    <property type="project" value="TreeGrafter"/>
</dbReference>
<dbReference type="GO" id="GO:0032259">
    <property type="term" value="P:methylation"/>
    <property type="evidence" value="ECO:0007669"/>
    <property type="project" value="UniProtKB-KW"/>
</dbReference>
<evidence type="ECO:0000256" key="2">
    <source>
        <dbReference type="ARBA" id="ARBA00022964"/>
    </source>
</evidence>
<feature type="binding site" evidence="5">
    <location>
        <position position="133"/>
    </location>
    <ligand>
        <name>substrate</name>
    </ligand>
</feature>
<keyword evidence="8" id="KW-0808">Transferase</keyword>
<name>A0A2W5V483_9BACT</name>
<dbReference type="AlphaFoldDB" id="A0A2W5V483"/>
<evidence type="ECO:0000256" key="6">
    <source>
        <dbReference type="PIRSR" id="PIRSR604574-2"/>
    </source>
</evidence>
<dbReference type="EMBL" id="QFQP01000017">
    <property type="protein sequence ID" value="PZR10544.1"/>
    <property type="molecule type" value="Genomic_DNA"/>
</dbReference>
<dbReference type="InterPro" id="IPR037151">
    <property type="entry name" value="AlkB-like_sf"/>
</dbReference>
<dbReference type="PANTHER" id="PTHR16557">
    <property type="entry name" value="ALKYLATED DNA REPAIR PROTEIN ALKB-RELATED"/>
    <property type="match status" value="1"/>
</dbReference>
<sequence>MTSTFDFLSREQLGPQSFVLRGFALDVADQLLRDVEQVISASPFRNLITPGGLTMSVGMTNCGAFGWVSDRTGYRYDPIDPLTKQPWPAMPRSFASLATRAAREAGFDDCTAEACLINQYLPGTKLSLHQDRDEQDLSQPIVSVSLGLPATFMFGGHQRSDPTQKYALQHGDVVVWGGVDRLRFHGVAPVKDGDHSRTGRRRINLTFRRVTAMR</sequence>
<keyword evidence="4 6" id="KW-0408">Iron</keyword>
<dbReference type="NCBIfam" id="NF011930">
    <property type="entry name" value="PRK15401.1"/>
    <property type="match status" value="1"/>
</dbReference>
<keyword evidence="1 6" id="KW-0479">Metal-binding</keyword>
<dbReference type="GO" id="GO:0008168">
    <property type="term" value="F:methyltransferase activity"/>
    <property type="evidence" value="ECO:0007669"/>
    <property type="project" value="UniProtKB-KW"/>
</dbReference>
<feature type="domain" description="Fe2OG dioxygenase" evidence="7">
    <location>
        <begin position="111"/>
        <end position="211"/>
    </location>
</feature>
<feature type="binding site" evidence="6">
    <location>
        <position position="129"/>
    </location>
    <ligand>
        <name>Fe cation</name>
        <dbReference type="ChEBI" id="CHEBI:24875"/>
        <note>catalytic</note>
    </ligand>
</feature>
<keyword evidence="2" id="KW-0223">Dioxygenase</keyword>
<dbReference type="GO" id="GO:0008198">
    <property type="term" value="F:ferrous iron binding"/>
    <property type="evidence" value="ECO:0007669"/>
    <property type="project" value="TreeGrafter"/>
</dbReference>
<evidence type="ECO:0000313" key="9">
    <source>
        <dbReference type="Proteomes" id="UP000249061"/>
    </source>
</evidence>
<dbReference type="Gene3D" id="2.60.120.590">
    <property type="entry name" value="Alpha-ketoglutarate-dependent dioxygenase AlkB-like"/>
    <property type="match status" value="1"/>
</dbReference>
<evidence type="ECO:0000259" key="7">
    <source>
        <dbReference type="PROSITE" id="PS51471"/>
    </source>
</evidence>
<dbReference type="GO" id="GO:0035515">
    <property type="term" value="F:oxidative RNA demethylase activity"/>
    <property type="evidence" value="ECO:0007669"/>
    <property type="project" value="TreeGrafter"/>
</dbReference>
<dbReference type="GO" id="GO:0035513">
    <property type="term" value="P:oxidative RNA demethylation"/>
    <property type="evidence" value="ECO:0007669"/>
    <property type="project" value="TreeGrafter"/>
</dbReference>
<feature type="binding site" evidence="5">
    <location>
        <begin position="74"/>
        <end position="76"/>
    </location>
    <ligand>
        <name>substrate</name>
    </ligand>
</feature>
<feature type="binding site" evidence="5">
    <location>
        <begin position="118"/>
        <end position="120"/>
    </location>
    <ligand>
        <name>2-oxoglutarate</name>
        <dbReference type="ChEBI" id="CHEBI:16810"/>
    </ligand>
</feature>
<evidence type="ECO:0000313" key="8">
    <source>
        <dbReference type="EMBL" id="PZR10544.1"/>
    </source>
</evidence>
<dbReference type="PANTHER" id="PTHR16557:SF2">
    <property type="entry name" value="NUCLEIC ACID DIOXYGENASE ALKBH1"/>
    <property type="match status" value="1"/>
</dbReference>
<gene>
    <name evidence="8" type="ORF">DI536_20090</name>
</gene>
<evidence type="ECO:0000256" key="5">
    <source>
        <dbReference type="PIRSR" id="PIRSR604574-1"/>
    </source>
</evidence>
<dbReference type="SUPFAM" id="SSF51197">
    <property type="entry name" value="Clavaminate synthase-like"/>
    <property type="match status" value="1"/>
</dbReference>
<dbReference type="InterPro" id="IPR027450">
    <property type="entry name" value="AlkB-like"/>
</dbReference>
<organism evidence="8 9">
    <name type="scientific">Archangium gephyra</name>
    <dbReference type="NCBI Taxonomy" id="48"/>
    <lineage>
        <taxon>Bacteria</taxon>
        <taxon>Pseudomonadati</taxon>
        <taxon>Myxococcota</taxon>
        <taxon>Myxococcia</taxon>
        <taxon>Myxococcales</taxon>
        <taxon>Cystobacterineae</taxon>
        <taxon>Archangiaceae</taxon>
        <taxon>Archangium</taxon>
    </lineage>
</organism>
<reference evidence="8 9" key="1">
    <citation type="submission" date="2017-08" db="EMBL/GenBank/DDBJ databases">
        <title>Infants hospitalized years apart are colonized by the same room-sourced microbial strains.</title>
        <authorList>
            <person name="Brooks B."/>
            <person name="Olm M.R."/>
            <person name="Firek B.A."/>
            <person name="Baker R."/>
            <person name="Thomas B.C."/>
            <person name="Morowitz M.J."/>
            <person name="Banfield J.F."/>
        </authorList>
    </citation>
    <scope>NUCLEOTIDE SEQUENCE [LARGE SCALE GENOMIC DNA]</scope>
    <source>
        <strain evidence="8">S2_003_000_R2_14</strain>
    </source>
</reference>
<dbReference type="InterPro" id="IPR004574">
    <property type="entry name" value="Alkb"/>
</dbReference>
<evidence type="ECO:0000256" key="3">
    <source>
        <dbReference type="ARBA" id="ARBA00023002"/>
    </source>
</evidence>
<dbReference type="PROSITE" id="PS51471">
    <property type="entry name" value="FE2OG_OXY"/>
    <property type="match status" value="1"/>
</dbReference>
<dbReference type="Proteomes" id="UP000249061">
    <property type="component" value="Unassembled WGS sequence"/>
</dbReference>
<evidence type="ECO:0000256" key="4">
    <source>
        <dbReference type="ARBA" id="ARBA00023004"/>
    </source>
</evidence>
<dbReference type="GO" id="GO:0005737">
    <property type="term" value="C:cytoplasm"/>
    <property type="evidence" value="ECO:0007669"/>
    <property type="project" value="TreeGrafter"/>
</dbReference>
<dbReference type="Pfam" id="PF13532">
    <property type="entry name" value="2OG-FeII_Oxy_2"/>
    <property type="match status" value="1"/>
</dbReference>
<keyword evidence="3" id="KW-0560">Oxidoreductase</keyword>
<keyword evidence="8" id="KW-0489">Methyltransferase</keyword>
<feature type="binding site" evidence="6">
    <location>
        <position position="185"/>
    </location>
    <ligand>
        <name>Fe cation</name>
        <dbReference type="ChEBI" id="CHEBI:24875"/>
        <note>catalytic</note>
    </ligand>
</feature>
<accession>A0A2W5V483</accession>
<feature type="binding site" evidence="5">
    <location>
        <begin position="202"/>
        <end position="208"/>
    </location>
    <ligand>
        <name>2-oxoglutarate</name>
        <dbReference type="ChEBI" id="CHEBI:16810"/>
    </ligand>
</feature>
<feature type="binding site" evidence="5">
    <location>
        <position position="67"/>
    </location>
    <ligand>
        <name>substrate</name>
    </ligand>
</feature>
<feature type="binding site" evidence="6">
    <location>
        <position position="131"/>
    </location>
    <ligand>
        <name>Fe cation</name>
        <dbReference type="ChEBI" id="CHEBI:24875"/>
        <note>catalytic</note>
    </ligand>
</feature>
<protein>
    <submittedName>
        <fullName evidence="8">DNA oxidative demethylase AlkB</fullName>
    </submittedName>
</protein>
<comment type="cofactor">
    <cofactor evidence="6">
        <name>Fe(2+)</name>
        <dbReference type="ChEBI" id="CHEBI:29033"/>
    </cofactor>
    <text evidence="6">Binds 1 Fe(2+) ion per subunit.</text>
</comment>
<proteinExistence type="predicted"/>
<evidence type="ECO:0000256" key="1">
    <source>
        <dbReference type="ARBA" id="ARBA00022723"/>
    </source>
</evidence>
<dbReference type="InterPro" id="IPR005123">
    <property type="entry name" value="Oxoglu/Fe-dep_dioxygenase_dom"/>
</dbReference>